<keyword evidence="1" id="KW-0812">Transmembrane</keyword>
<evidence type="ECO:0000313" key="3">
    <source>
        <dbReference type="EMBL" id="ADW67519.1"/>
    </source>
</evidence>
<sequence>MTRPLTIAATLLTTATLYAYPPETTSFYPVCPIHALTGLLCPGCGATRALSALLHAHLTQAWHLNPLIIALLPLALAYATLILIKNHPPKIPPPLIYTLLAITTIFTITRN</sequence>
<feature type="chain" id="PRO_5003230438" description="DUF2752 domain-containing protein" evidence="2">
    <location>
        <begin position="20"/>
        <end position="111"/>
    </location>
</feature>
<dbReference type="OrthoDB" id="9815897at2"/>
<dbReference type="PaxDb" id="1198114-AciX9_0447"/>
<dbReference type="KEGG" id="acm:AciX9_0447"/>
<keyword evidence="1" id="KW-1133">Transmembrane helix</keyword>
<proteinExistence type="predicted"/>
<gene>
    <name evidence="3" type="ordered locus">AciX9_0447</name>
</gene>
<dbReference type="AlphaFoldDB" id="E8WXY0"/>
<protein>
    <recommendedName>
        <fullName evidence="5">DUF2752 domain-containing protein</fullName>
    </recommendedName>
</protein>
<accession>E8WXY0</accession>
<feature type="signal peptide" evidence="2">
    <location>
        <begin position="1"/>
        <end position="19"/>
    </location>
</feature>
<dbReference type="InterPro" id="IPR021215">
    <property type="entry name" value="DUF2752"/>
</dbReference>
<dbReference type="STRING" id="1198114.AciX9_0447"/>
<dbReference type="RefSeq" id="WP_013578847.1">
    <property type="nucleotide sequence ID" value="NC_015064.1"/>
</dbReference>
<keyword evidence="4" id="KW-1185">Reference proteome</keyword>
<evidence type="ECO:0008006" key="5">
    <source>
        <dbReference type="Google" id="ProtNLM"/>
    </source>
</evidence>
<evidence type="ECO:0000313" key="4">
    <source>
        <dbReference type="Proteomes" id="UP000000343"/>
    </source>
</evidence>
<evidence type="ECO:0000256" key="2">
    <source>
        <dbReference type="SAM" id="SignalP"/>
    </source>
</evidence>
<dbReference type="HOGENOM" id="CLU_098258_1_1_0"/>
<reference evidence="4" key="1">
    <citation type="submission" date="2011-01" db="EMBL/GenBank/DDBJ databases">
        <title>Complete sequence of chromosome of Acidobacterium sp. MP5ACTX9.</title>
        <authorList>
            <consortium name="US DOE Joint Genome Institute"/>
            <person name="Lucas S."/>
            <person name="Copeland A."/>
            <person name="Lapidus A."/>
            <person name="Cheng J.-F."/>
            <person name="Goodwin L."/>
            <person name="Pitluck S."/>
            <person name="Teshima H."/>
            <person name="Detter J.C."/>
            <person name="Han C."/>
            <person name="Tapia R."/>
            <person name="Land M."/>
            <person name="Hauser L."/>
            <person name="Kyrpides N."/>
            <person name="Ivanova N."/>
            <person name="Ovchinnikova G."/>
            <person name="Pagani I."/>
            <person name="Rawat S.R."/>
            <person name="Mannisto M."/>
            <person name="Haggblom M.M."/>
            <person name="Woyke T."/>
        </authorList>
    </citation>
    <scope>NUCLEOTIDE SEQUENCE [LARGE SCALE GENOMIC DNA]</scope>
    <source>
        <strain evidence="4">MP5ACTX9</strain>
    </source>
</reference>
<dbReference type="Proteomes" id="UP000000343">
    <property type="component" value="Chromosome"/>
</dbReference>
<keyword evidence="1" id="KW-0472">Membrane</keyword>
<feature type="transmembrane region" description="Helical" evidence="1">
    <location>
        <begin position="66"/>
        <end position="85"/>
    </location>
</feature>
<evidence type="ECO:0000256" key="1">
    <source>
        <dbReference type="SAM" id="Phobius"/>
    </source>
</evidence>
<dbReference type="eggNOG" id="ENOG5032N96">
    <property type="taxonomic scope" value="Bacteria"/>
</dbReference>
<keyword evidence="2" id="KW-0732">Signal</keyword>
<dbReference type="EMBL" id="CP002480">
    <property type="protein sequence ID" value="ADW67519.1"/>
    <property type="molecule type" value="Genomic_DNA"/>
</dbReference>
<feature type="transmembrane region" description="Helical" evidence="1">
    <location>
        <begin position="91"/>
        <end position="109"/>
    </location>
</feature>
<name>E8WXY0_GRATM</name>
<organism evidence="4">
    <name type="scientific">Granulicella tundricola (strain ATCC BAA-1859 / DSM 23138 / MP5ACTX9)</name>
    <dbReference type="NCBI Taxonomy" id="1198114"/>
    <lineage>
        <taxon>Bacteria</taxon>
        <taxon>Pseudomonadati</taxon>
        <taxon>Acidobacteriota</taxon>
        <taxon>Terriglobia</taxon>
        <taxon>Terriglobales</taxon>
        <taxon>Acidobacteriaceae</taxon>
        <taxon>Granulicella</taxon>
    </lineage>
</organism>
<dbReference type="Pfam" id="PF10825">
    <property type="entry name" value="DUF2752"/>
    <property type="match status" value="1"/>
</dbReference>